<organism evidence="6 7">
    <name type="scientific">Gellertiella hungarica</name>
    <dbReference type="NCBI Taxonomy" id="1572859"/>
    <lineage>
        <taxon>Bacteria</taxon>
        <taxon>Pseudomonadati</taxon>
        <taxon>Pseudomonadota</taxon>
        <taxon>Alphaproteobacteria</taxon>
        <taxon>Hyphomicrobiales</taxon>
        <taxon>Rhizobiaceae</taxon>
        <taxon>Gellertiella</taxon>
    </lineage>
</organism>
<feature type="domain" description="PNPLA" evidence="5">
    <location>
        <begin position="7"/>
        <end position="204"/>
    </location>
</feature>
<sequence length="363" mass="40120">MRKRVILSIDNAGIRCILPVMVLMELEKRLRRASMRESLHHYVDLVSGCGLSAVIAAALCVEKPYPADFATSTADEIFDMFQHDHGFMFDHPEEVSGPGPYSPDVFESNLRWRFGEQTTFTAAKTGLLIPAYDMMNRRAVIFSNLEGGYSDFYVWQALRGSCATPEMFAPAMVENLSKKKPRGTPLIPFMSGGTMATDPSMCAYVEANRVRWTIPGSEVILVSLGVGLDRQPLPYFDALHAGSHGQSLASVTPPLVGFARELECPAPQLLTSLINRDATSFDGIATRLTPANRHSLNYYRVNGALRQGNLAINDLRPENIRALIEDGHRIIAENDALLDEIVWRMTEGQAKPAYRGEAAPVFA</sequence>
<dbReference type="GO" id="GO:0016042">
    <property type="term" value="P:lipid catabolic process"/>
    <property type="evidence" value="ECO:0007669"/>
    <property type="project" value="UniProtKB-KW"/>
</dbReference>
<evidence type="ECO:0000313" key="6">
    <source>
        <dbReference type="EMBL" id="MBB4063495.1"/>
    </source>
</evidence>
<dbReference type="AlphaFoldDB" id="A0A7W6J2C8"/>
<evidence type="ECO:0000259" key="5">
    <source>
        <dbReference type="PROSITE" id="PS51635"/>
    </source>
</evidence>
<gene>
    <name evidence="6" type="ORF">GGR23_000656</name>
</gene>
<dbReference type="GO" id="GO:0016787">
    <property type="term" value="F:hydrolase activity"/>
    <property type="evidence" value="ECO:0007669"/>
    <property type="project" value="UniProtKB-KW"/>
</dbReference>
<protein>
    <recommendedName>
        <fullName evidence="5">PNPLA domain-containing protein</fullName>
    </recommendedName>
</protein>
<evidence type="ECO:0000313" key="7">
    <source>
        <dbReference type="Proteomes" id="UP000528286"/>
    </source>
</evidence>
<dbReference type="InterPro" id="IPR002641">
    <property type="entry name" value="PNPLA_dom"/>
</dbReference>
<dbReference type="InterPro" id="IPR016035">
    <property type="entry name" value="Acyl_Trfase/lysoPLipase"/>
</dbReference>
<evidence type="ECO:0000256" key="3">
    <source>
        <dbReference type="ARBA" id="ARBA00023098"/>
    </source>
</evidence>
<comment type="caution">
    <text evidence="4">Lacks conserved residue(s) required for the propagation of feature annotation.</text>
</comment>
<accession>A0A7W6J2C8</accession>
<evidence type="ECO:0000256" key="2">
    <source>
        <dbReference type="ARBA" id="ARBA00022963"/>
    </source>
</evidence>
<dbReference type="PANTHER" id="PTHR32241">
    <property type="entry name" value="PATATIN-LIKE PROTEIN 6"/>
    <property type="match status" value="1"/>
</dbReference>
<dbReference type="PROSITE" id="PS51635">
    <property type="entry name" value="PNPLA"/>
    <property type="match status" value="1"/>
</dbReference>
<evidence type="ECO:0000256" key="4">
    <source>
        <dbReference type="PROSITE-ProRule" id="PRU01161"/>
    </source>
</evidence>
<keyword evidence="7" id="KW-1185">Reference proteome</keyword>
<keyword evidence="3" id="KW-0443">Lipid metabolism</keyword>
<dbReference type="Proteomes" id="UP000528286">
    <property type="component" value="Unassembled WGS sequence"/>
</dbReference>
<name>A0A7W6J2C8_9HYPH</name>
<evidence type="ECO:0000256" key="1">
    <source>
        <dbReference type="ARBA" id="ARBA00022801"/>
    </source>
</evidence>
<proteinExistence type="predicted"/>
<dbReference type="SUPFAM" id="SSF52151">
    <property type="entry name" value="FabD/lysophospholipase-like"/>
    <property type="match status" value="1"/>
</dbReference>
<keyword evidence="2" id="KW-0442">Lipid degradation</keyword>
<dbReference type="PANTHER" id="PTHR32241:SF3">
    <property type="entry name" value="PATATIN-LIKE PROTEIN 6"/>
    <property type="match status" value="1"/>
</dbReference>
<keyword evidence="1" id="KW-0378">Hydrolase</keyword>
<dbReference type="RefSeq" id="WP_183364682.1">
    <property type="nucleotide sequence ID" value="NZ_JACIEZ010000001.1"/>
</dbReference>
<dbReference type="Gene3D" id="3.40.1090.10">
    <property type="entry name" value="Cytosolic phospholipase A2 catalytic domain"/>
    <property type="match status" value="1"/>
</dbReference>
<dbReference type="EMBL" id="JACIEZ010000001">
    <property type="protein sequence ID" value="MBB4063495.1"/>
    <property type="molecule type" value="Genomic_DNA"/>
</dbReference>
<reference evidence="6 7" key="1">
    <citation type="submission" date="2020-08" db="EMBL/GenBank/DDBJ databases">
        <title>Genomic Encyclopedia of Type Strains, Phase IV (KMG-IV): sequencing the most valuable type-strain genomes for metagenomic binning, comparative biology and taxonomic classification.</title>
        <authorList>
            <person name="Goeker M."/>
        </authorList>
    </citation>
    <scope>NUCLEOTIDE SEQUENCE [LARGE SCALE GENOMIC DNA]</scope>
    <source>
        <strain evidence="6 7">DSM 29853</strain>
    </source>
</reference>
<comment type="caution">
    <text evidence="6">The sequence shown here is derived from an EMBL/GenBank/DDBJ whole genome shotgun (WGS) entry which is preliminary data.</text>
</comment>